<dbReference type="InterPro" id="IPR003593">
    <property type="entry name" value="AAA+_ATPase"/>
</dbReference>
<evidence type="ECO:0000256" key="3">
    <source>
        <dbReference type="ARBA" id="ARBA00022741"/>
    </source>
</evidence>
<dbReference type="InterPro" id="IPR011527">
    <property type="entry name" value="ABC1_TM_dom"/>
</dbReference>
<dbReference type="RefSeq" id="WP_259092453.1">
    <property type="nucleotide sequence ID" value="NZ_CP130454.1"/>
</dbReference>
<evidence type="ECO:0000259" key="8">
    <source>
        <dbReference type="PROSITE" id="PS50893"/>
    </source>
</evidence>
<feature type="domain" description="ABC transporter" evidence="8">
    <location>
        <begin position="563"/>
        <end position="798"/>
    </location>
</feature>
<dbReference type="SUPFAM" id="SSF90123">
    <property type="entry name" value="ABC transporter transmembrane region"/>
    <property type="match status" value="1"/>
</dbReference>
<evidence type="ECO:0000256" key="7">
    <source>
        <dbReference type="SAM" id="Phobius"/>
    </source>
</evidence>
<evidence type="ECO:0000256" key="4">
    <source>
        <dbReference type="ARBA" id="ARBA00022840"/>
    </source>
</evidence>
<dbReference type="Pfam" id="PF00005">
    <property type="entry name" value="ABC_tran"/>
    <property type="match status" value="1"/>
</dbReference>
<keyword evidence="6 7" id="KW-0472">Membrane</keyword>
<evidence type="ECO:0000256" key="1">
    <source>
        <dbReference type="ARBA" id="ARBA00004651"/>
    </source>
</evidence>
<dbReference type="PROSITE" id="PS50893">
    <property type="entry name" value="ABC_TRANSPORTER_2"/>
    <property type="match status" value="1"/>
</dbReference>
<dbReference type="InterPro" id="IPR027417">
    <property type="entry name" value="P-loop_NTPase"/>
</dbReference>
<dbReference type="GO" id="GO:0005524">
    <property type="term" value="F:ATP binding"/>
    <property type="evidence" value="ECO:0007669"/>
    <property type="project" value="UniProtKB-KW"/>
</dbReference>
<dbReference type="SUPFAM" id="SSF52540">
    <property type="entry name" value="P-loop containing nucleoside triphosphate hydrolases"/>
    <property type="match status" value="1"/>
</dbReference>
<name>A0ABT2EIQ7_9BACT</name>
<feature type="transmembrane region" description="Helical" evidence="7">
    <location>
        <begin position="366"/>
        <end position="383"/>
    </location>
</feature>
<dbReference type="InterPro" id="IPR039421">
    <property type="entry name" value="Type_1_exporter"/>
</dbReference>
<dbReference type="Pfam" id="PF00664">
    <property type="entry name" value="ABC_membrane"/>
    <property type="match status" value="1"/>
</dbReference>
<evidence type="ECO:0000256" key="2">
    <source>
        <dbReference type="ARBA" id="ARBA00022692"/>
    </source>
</evidence>
<keyword evidence="2 7" id="KW-0812">Transmembrane</keyword>
<proteinExistence type="predicted"/>
<dbReference type="EMBL" id="JANUCP010000001">
    <property type="protein sequence ID" value="MCS3917843.1"/>
    <property type="molecule type" value="Genomic_DNA"/>
</dbReference>
<evidence type="ECO:0000313" key="10">
    <source>
        <dbReference type="EMBL" id="MCS3917843.1"/>
    </source>
</evidence>
<keyword evidence="11" id="KW-1185">Reference proteome</keyword>
<evidence type="ECO:0000313" key="11">
    <source>
        <dbReference type="Proteomes" id="UP001204798"/>
    </source>
</evidence>
<sequence>MGGRGSCRAKTAANGDWRIANGEQFWSFQGQCSCTAEKKTAHWQMCPPALPRNLVLCHNLARESDDWGDLKMGSYVEPLPETLKGTINEHEPKLAMVTDLKTDGQFGEQWLIVTDGKVQVFELEGEEPRLANEISLEQINEVFVEPLIGGGALMVKRIDGAVEELLRYTNTHARKFAQVAKALNNLVKGEELPPYEEDTRRCPNCGFPLEHGTKVCPICAPKSKTALRLLRYLKPYWWQALILSLLSIVATGLGLLPPALNKPLMDIVLAPKEPVPLETRYWWLAALVIAFGASRLLIAGLSVVQSWLSAWLGSRLTHDIRCQLFQHLHLLSFRFYDKQQLGSVISRVNQDTQAVQMFLMWGVQDLGLNILQLVGIGVALFAMNWKLALLVLIPAPLITLVGMGFWRFVRTLMHRVWQRWGRLNALLNESLSGLRVVRAFAQERKEISRFNQRSSELIGSVITVERTWAMLFATISLFTAMGTLLVWYVGGRQVLGETMTIGTLMAFLFYLGMFYAPLQSLSWLINWASRSLTAAERLFEILDNPPETDEPDAIPMPRIEGKVEFRNVVFGYEKHRPVLKGISFVVEPGEMVGLVGHSGAGKTTTINLLCRFYDVDEGEILIDGIDVRKIRRSDLRRQIGLVPQDTFLFSGTIAENIAFAKPDATKEEIVRAAKIANAHDFIVTQKPDGYDTQVGERGQALSSGERQRIAIARALLPDPRIIILDEATSQVDVETERQIQEAVERLVKGRTTFAIAHRLATLRSANKLIVLKEGQIAEIGTHDELMQKQGEFYRLVQTYQEVVKLRAVQR</sequence>
<dbReference type="InterPro" id="IPR017871">
    <property type="entry name" value="ABC_transporter-like_CS"/>
</dbReference>
<dbReference type="PROSITE" id="PS50929">
    <property type="entry name" value="ABC_TM1F"/>
    <property type="match status" value="1"/>
</dbReference>
<evidence type="ECO:0000256" key="5">
    <source>
        <dbReference type="ARBA" id="ARBA00022989"/>
    </source>
</evidence>
<feature type="transmembrane region" description="Helical" evidence="7">
    <location>
        <begin position="236"/>
        <end position="260"/>
    </location>
</feature>
<dbReference type="InterPro" id="IPR036640">
    <property type="entry name" value="ABC1_TM_sf"/>
</dbReference>
<feature type="transmembrane region" description="Helical" evidence="7">
    <location>
        <begin position="389"/>
        <end position="409"/>
    </location>
</feature>
<protein>
    <submittedName>
        <fullName evidence="10">ATP-binding cassette subfamily B protein</fullName>
    </submittedName>
</protein>
<dbReference type="PANTHER" id="PTHR43394:SF1">
    <property type="entry name" value="ATP-BINDING CASSETTE SUB-FAMILY B MEMBER 10, MITOCHONDRIAL"/>
    <property type="match status" value="1"/>
</dbReference>
<gene>
    <name evidence="10" type="ORF">M2350_000240</name>
</gene>
<evidence type="ECO:0000256" key="6">
    <source>
        <dbReference type="ARBA" id="ARBA00023136"/>
    </source>
</evidence>
<feature type="transmembrane region" description="Helical" evidence="7">
    <location>
        <begin position="468"/>
        <end position="489"/>
    </location>
</feature>
<feature type="domain" description="ABC transmembrane type-1" evidence="9">
    <location>
        <begin position="241"/>
        <end position="526"/>
    </location>
</feature>
<keyword evidence="5 7" id="KW-1133">Transmembrane helix</keyword>
<dbReference type="Gene3D" id="3.40.50.300">
    <property type="entry name" value="P-loop containing nucleotide triphosphate hydrolases"/>
    <property type="match status" value="1"/>
</dbReference>
<comment type="caution">
    <text evidence="10">The sequence shown here is derived from an EMBL/GenBank/DDBJ whole genome shotgun (WGS) entry which is preliminary data.</text>
</comment>
<dbReference type="Gene3D" id="1.20.1560.10">
    <property type="entry name" value="ABC transporter type 1, transmembrane domain"/>
    <property type="match status" value="1"/>
</dbReference>
<dbReference type="PROSITE" id="PS00211">
    <property type="entry name" value="ABC_TRANSPORTER_1"/>
    <property type="match status" value="1"/>
</dbReference>
<reference evidence="10 11" key="1">
    <citation type="submission" date="2022-08" db="EMBL/GenBank/DDBJ databases">
        <title>Bacterial and archaeal communities from various locations to study Microbial Dark Matter (Phase II).</title>
        <authorList>
            <person name="Stepanauskas R."/>
        </authorList>
    </citation>
    <scope>NUCLEOTIDE SEQUENCE [LARGE SCALE GENOMIC DNA]</scope>
    <source>
        <strain evidence="10 11">PD1</strain>
    </source>
</reference>
<dbReference type="PANTHER" id="PTHR43394">
    <property type="entry name" value="ATP-DEPENDENT PERMEASE MDL1, MITOCHONDRIAL"/>
    <property type="match status" value="1"/>
</dbReference>
<comment type="subcellular location">
    <subcellularLocation>
        <location evidence="1">Cell membrane</location>
        <topology evidence="1">Multi-pass membrane protein</topology>
    </subcellularLocation>
</comment>
<keyword evidence="4 10" id="KW-0067">ATP-binding</keyword>
<evidence type="ECO:0000259" key="9">
    <source>
        <dbReference type="PROSITE" id="PS50929"/>
    </source>
</evidence>
<organism evidence="10 11">
    <name type="scientific">Candidatus Fervidibacter sacchari</name>
    <dbReference type="NCBI Taxonomy" id="1448929"/>
    <lineage>
        <taxon>Bacteria</taxon>
        <taxon>Candidatus Fervidibacterota</taxon>
        <taxon>Candidatus Fervidibacter</taxon>
    </lineage>
</organism>
<dbReference type="InterPro" id="IPR003439">
    <property type="entry name" value="ABC_transporter-like_ATP-bd"/>
</dbReference>
<accession>A0ABT2EIQ7</accession>
<feature type="transmembrane region" description="Helical" evidence="7">
    <location>
        <begin position="501"/>
        <end position="525"/>
    </location>
</feature>
<dbReference type="Proteomes" id="UP001204798">
    <property type="component" value="Unassembled WGS sequence"/>
</dbReference>
<dbReference type="CDD" id="cd18563">
    <property type="entry name" value="ABC_6TM_exporter_like"/>
    <property type="match status" value="1"/>
</dbReference>
<dbReference type="SMART" id="SM00382">
    <property type="entry name" value="AAA"/>
    <property type="match status" value="1"/>
</dbReference>
<keyword evidence="3" id="KW-0547">Nucleotide-binding</keyword>
<feature type="transmembrane region" description="Helical" evidence="7">
    <location>
        <begin position="280"/>
        <end position="304"/>
    </location>
</feature>